<comment type="caution">
    <text evidence="2">The sequence shown here is derived from an EMBL/GenBank/DDBJ whole genome shotgun (WGS) entry which is preliminary data.</text>
</comment>
<accession>A0A9P9G862</accession>
<dbReference type="OrthoDB" id="2142759at2759"/>
<dbReference type="EMBL" id="JAGTJS010000026">
    <property type="protein sequence ID" value="KAH7234316.1"/>
    <property type="molecule type" value="Genomic_DNA"/>
</dbReference>
<evidence type="ECO:0000313" key="2">
    <source>
        <dbReference type="EMBL" id="KAH7234316.1"/>
    </source>
</evidence>
<reference evidence="2" key="1">
    <citation type="journal article" date="2021" name="Nat. Commun.">
        <title>Genetic determinants of endophytism in the Arabidopsis root mycobiome.</title>
        <authorList>
            <person name="Mesny F."/>
            <person name="Miyauchi S."/>
            <person name="Thiergart T."/>
            <person name="Pickel B."/>
            <person name="Atanasova L."/>
            <person name="Karlsson M."/>
            <person name="Huettel B."/>
            <person name="Barry K.W."/>
            <person name="Haridas S."/>
            <person name="Chen C."/>
            <person name="Bauer D."/>
            <person name="Andreopoulos W."/>
            <person name="Pangilinan J."/>
            <person name="LaButti K."/>
            <person name="Riley R."/>
            <person name="Lipzen A."/>
            <person name="Clum A."/>
            <person name="Drula E."/>
            <person name="Henrissat B."/>
            <person name="Kohler A."/>
            <person name="Grigoriev I.V."/>
            <person name="Martin F.M."/>
            <person name="Hacquard S."/>
        </authorList>
    </citation>
    <scope>NUCLEOTIDE SEQUENCE</scope>
    <source>
        <strain evidence="2">FSSC 5 MPI-SDFR-AT-0091</strain>
    </source>
</reference>
<proteinExistence type="predicted"/>
<protein>
    <submittedName>
        <fullName evidence="2">Uncharacterized protein</fullName>
    </submittedName>
</protein>
<dbReference type="Proteomes" id="UP000736672">
    <property type="component" value="Unassembled WGS sequence"/>
</dbReference>
<dbReference type="AlphaFoldDB" id="A0A9P9G862"/>
<sequence length="115" mass="12868">MAGWHGRLAEAHFSVSTNQAMAFCEEILTTLDLTSIPQNSYQVFVYDLATSQYSTQNLKAGKIRDVAVLFPVYPQSWNPSSRKRSNDEISKDKADAEMGWSTDDEVLSGEEAYPL</sequence>
<keyword evidence="3" id="KW-1185">Reference proteome</keyword>
<gene>
    <name evidence="2" type="ORF">B0J15DRAFT_529972</name>
</gene>
<feature type="compositionally biased region" description="Basic and acidic residues" evidence="1">
    <location>
        <begin position="84"/>
        <end position="96"/>
    </location>
</feature>
<evidence type="ECO:0000256" key="1">
    <source>
        <dbReference type="SAM" id="MobiDB-lite"/>
    </source>
</evidence>
<organism evidence="2 3">
    <name type="scientific">Fusarium solani</name>
    <name type="common">Filamentous fungus</name>
    <dbReference type="NCBI Taxonomy" id="169388"/>
    <lineage>
        <taxon>Eukaryota</taxon>
        <taxon>Fungi</taxon>
        <taxon>Dikarya</taxon>
        <taxon>Ascomycota</taxon>
        <taxon>Pezizomycotina</taxon>
        <taxon>Sordariomycetes</taxon>
        <taxon>Hypocreomycetidae</taxon>
        <taxon>Hypocreales</taxon>
        <taxon>Nectriaceae</taxon>
        <taxon>Fusarium</taxon>
        <taxon>Fusarium solani species complex</taxon>
    </lineage>
</organism>
<feature type="region of interest" description="Disordered" evidence="1">
    <location>
        <begin position="76"/>
        <end position="115"/>
    </location>
</feature>
<name>A0A9P9G862_FUSSL</name>
<evidence type="ECO:0000313" key="3">
    <source>
        <dbReference type="Proteomes" id="UP000736672"/>
    </source>
</evidence>